<dbReference type="Proteomes" id="UP001175227">
    <property type="component" value="Unassembled WGS sequence"/>
</dbReference>
<protein>
    <recommendedName>
        <fullName evidence="4">Protein kinase domain-containing protein</fullName>
    </recommendedName>
</protein>
<name>A0AA39U079_9AGAR</name>
<sequence length="576" mass="63718">MPRDPYGQVFQNLPPEGILTPNNIPWGHIIDDFYWIRRLPDSDNFGDAPSQLVDEMCNGAHSLKPRLFDAVKDAHPFACFESSEKRVELFVEPALANSDIAASIGESVVEGAVKLGDKHSQLMDTEVKDDDTRVQKKKGQRHTESANGRKGVLSAPPLLMGVINTENDAFKGDQSLFLFLTKGDLTGEVAASVENCNFEENSHHLPAGFTENNDKGDEIDTPEGFVLTDDNMTGGSGEGYDIEVNVGDGQLCTGLRFTFIGSDRDLTIWEEDGVPPSAEIVIFVEEFNVGNYTVPMDGKIGARRKPATLLNDDLDYPVAFHLTPTKEERYAASASRRITTLNLSGAPRLGEGSDPCVSVATKLASIKCTDRKLLEKERRICDAFPKHLEESYCGYNLVDPMDHPVSVGACTPKFFGYYVRVQEGTESARRRKALKSIKEQSPPPRAKEARSPIILLKGYRTPIEPEQFSEDERSECFALVLHLHHADLVQNSLYTRNILQQPGPLSARPSDPSLKTPNFRIIDFGRGAFGPWYIERNLGEEDSLRSANRSDGRRNAPAQRGGNGYDSRKGDGDWLG</sequence>
<evidence type="ECO:0000256" key="1">
    <source>
        <dbReference type="SAM" id="MobiDB-lite"/>
    </source>
</evidence>
<proteinExistence type="predicted"/>
<feature type="compositionally biased region" description="Basic and acidic residues" evidence="1">
    <location>
        <begin position="543"/>
        <end position="554"/>
    </location>
</feature>
<feature type="compositionally biased region" description="Basic and acidic residues" evidence="1">
    <location>
        <begin position="566"/>
        <end position="576"/>
    </location>
</feature>
<evidence type="ECO:0008006" key="4">
    <source>
        <dbReference type="Google" id="ProtNLM"/>
    </source>
</evidence>
<feature type="region of interest" description="Disordered" evidence="1">
    <location>
        <begin position="120"/>
        <end position="151"/>
    </location>
</feature>
<feature type="region of interest" description="Disordered" evidence="1">
    <location>
        <begin position="543"/>
        <end position="576"/>
    </location>
</feature>
<accession>A0AA39U079</accession>
<dbReference type="AlphaFoldDB" id="A0AA39U079"/>
<keyword evidence="3" id="KW-1185">Reference proteome</keyword>
<gene>
    <name evidence="2" type="ORF">IW261DRAFT_1572091</name>
</gene>
<reference evidence="2" key="1">
    <citation type="submission" date="2023-06" db="EMBL/GenBank/DDBJ databases">
        <authorList>
            <consortium name="Lawrence Berkeley National Laboratory"/>
            <person name="Ahrendt S."/>
            <person name="Sahu N."/>
            <person name="Indic B."/>
            <person name="Wong-Bajracharya J."/>
            <person name="Merenyi Z."/>
            <person name="Ke H.-M."/>
            <person name="Monk M."/>
            <person name="Kocsube S."/>
            <person name="Drula E."/>
            <person name="Lipzen A."/>
            <person name="Balint B."/>
            <person name="Henrissat B."/>
            <person name="Andreopoulos B."/>
            <person name="Martin F.M."/>
            <person name="Harder C.B."/>
            <person name="Rigling D."/>
            <person name="Ford K.L."/>
            <person name="Foster G.D."/>
            <person name="Pangilinan J."/>
            <person name="Papanicolaou A."/>
            <person name="Barry K."/>
            <person name="LaButti K."/>
            <person name="Viragh M."/>
            <person name="Koriabine M."/>
            <person name="Yan M."/>
            <person name="Riley R."/>
            <person name="Champramary S."/>
            <person name="Plett K.L."/>
            <person name="Tsai I.J."/>
            <person name="Slot J."/>
            <person name="Sipos G."/>
            <person name="Plett J."/>
            <person name="Nagy L.G."/>
            <person name="Grigoriev I.V."/>
        </authorList>
    </citation>
    <scope>NUCLEOTIDE SEQUENCE</scope>
    <source>
        <strain evidence="2">ICMP 16352</strain>
    </source>
</reference>
<comment type="caution">
    <text evidence="2">The sequence shown here is derived from an EMBL/GenBank/DDBJ whole genome shotgun (WGS) entry which is preliminary data.</text>
</comment>
<evidence type="ECO:0000313" key="2">
    <source>
        <dbReference type="EMBL" id="KAK0471403.1"/>
    </source>
</evidence>
<dbReference type="EMBL" id="JAUEPR010000051">
    <property type="protein sequence ID" value="KAK0471403.1"/>
    <property type="molecule type" value="Genomic_DNA"/>
</dbReference>
<evidence type="ECO:0000313" key="3">
    <source>
        <dbReference type="Proteomes" id="UP001175227"/>
    </source>
</evidence>
<organism evidence="2 3">
    <name type="scientific">Armillaria novae-zelandiae</name>
    <dbReference type="NCBI Taxonomy" id="153914"/>
    <lineage>
        <taxon>Eukaryota</taxon>
        <taxon>Fungi</taxon>
        <taxon>Dikarya</taxon>
        <taxon>Basidiomycota</taxon>
        <taxon>Agaricomycotina</taxon>
        <taxon>Agaricomycetes</taxon>
        <taxon>Agaricomycetidae</taxon>
        <taxon>Agaricales</taxon>
        <taxon>Marasmiineae</taxon>
        <taxon>Physalacriaceae</taxon>
        <taxon>Armillaria</taxon>
    </lineage>
</organism>